<evidence type="ECO:0000256" key="3">
    <source>
        <dbReference type="ARBA" id="ARBA00023242"/>
    </source>
</evidence>
<evidence type="ECO:0000256" key="4">
    <source>
        <dbReference type="SAM" id="MobiDB-lite"/>
    </source>
</evidence>
<evidence type="ECO:0000256" key="2">
    <source>
        <dbReference type="ARBA" id="ARBA00022694"/>
    </source>
</evidence>
<dbReference type="InterPro" id="IPR009723">
    <property type="entry name" value="Pop1_N"/>
</dbReference>
<organism evidence="8 9">
    <name type="scientific">Rhizoctonia solani</name>
    <dbReference type="NCBI Taxonomy" id="456999"/>
    <lineage>
        <taxon>Eukaryota</taxon>
        <taxon>Fungi</taxon>
        <taxon>Dikarya</taxon>
        <taxon>Basidiomycota</taxon>
        <taxon>Agaricomycotina</taxon>
        <taxon>Agaricomycetes</taxon>
        <taxon>Cantharellales</taxon>
        <taxon>Ceratobasidiaceae</taxon>
        <taxon>Rhizoctonia</taxon>
    </lineage>
</organism>
<feature type="region of interest" description="Disordered" evidence="4">
    <location>
        <begin position="364"/>
        <end position="389"/>
    </location>
</feature>
<proteinExistence type="predicted"/>
<dbReference type="Pfam" id="PF08170">
    <property type="entry name" value="POPLD"/>
    <property type="match status" value="1"/>
</dbReference>
<dbReference type="PANTHER" id="PTHR22731:SF3">
    <property type="entry name" value="RIBONUCLEASES P_MRP PROTEIN SUBUNIT POP1"/>
    <property type="match status" value="1"/>
</dbReference>
<evidence type="ECO:0000313" key="9">
    <source>
        <dbReference type="Proteomes" id="UP000614334"/>
    </source>
</evidence>
<sequence length="690" mass="75907">MAPKASGSHPTPSALARKQKADAARNIQVAAPPSLPSNSIDGLPAALDIERFAQFTLKARSFEIGAMQSAIKTATAAASHRVWQTLPRHLRRRAASHDVRRVPVRLREKAKLEIDPVKRKKFLKLLKRKRRLASSSGRAESFAKRQREKTWLETHLWHAKRMHMQDIWGYRLAERPTAKSYRPSHRAAVNGSTLNDVSYMATLEIAGSVGPWAARLVLSNKVRSVVLPTSAAIRQASAPAKLIFMSQIPENDRPEIVDLSGDINAFELVGPRTSQVIHGALKLANSGPEVKQFWQALANARSPGNFSPGIIAGLTVHDPRLSYPPANSKVDETHPSAVTTLVPPDSRLARSEIWEQSVRDKLRTPTYKKGQLDRRRSENLVPGTQLRPTNNDDKIPLLLIQHTISCGQTNSATNHVSSQPLHGWTIILPPSWSMPFLSSLTHTGTRVVGFAARHHQRLETKSLHFPDDYVGCSAYTDMATKQAQTERARWERTPKGKRVNYEALGTASPWVSDWDGLVGEHSPTTDTAMADLIPADHGPGSSPPITRKPWLFLYSDMNKLRTKRGLSAISIELVTELFGTAMVAIRVDMHGRGNPQDRAILYGCESDDVAASWKTGIESKELAASPFSHLPILGYVTSGGFSLQLGRGHGIAVVGLKRLIEMSKICQGKVLVRVRNLNSVVAPLGTVTLV</sequence>
<protein>
    <submittedName>
        <fullName evidence="8">POP1 protein</fullName>
    </submittedName>
</protein>
<gene>
    <name evidence="8" type="ORF">RHS01_02489</name>
</gene>
<keyword evidence="2" id="KW-0819">tRNA processing</keyword>
<comment type="subcellular location">
    <subcellularLocation>
        <location evidence="1">Nucleus</location>
    </subcellularLocation>
</comment>
<keyword evidence="3" id="KW-0539">Nucleus</keyword>
<feature type="domain" description="Pop1 N-terminal" evidence="5">
    <location>
        <begin position="128"/>
        <end position="207"/>
    </location>
</feature>
<accession>A0A8H7IGH2</accession>
<evidence type="ECO:0000259" key="7">
    <source>
        <dbReference type="Pfam" id="PF22770"/>
    </source>
</evidence>
<evidence type="ECO:0000256" key="1">
    <source>
        <dbReference type="ARBA" id="ARBA00004123"/>
    </source>
</evidence>
<dbReference type="InterPro" id="IPR039182">
    <property type="entry name" value="Pop1"/>
</dbReference>
<evidence type="ECO:0000259" key="6">
    <source>
        <dbReference type="Pfam" id="PF08170"/>
    </source>
</evidence>
<comment type="caution">
    <text evidence="8">The sequence shown here is derived from an EMBL/GenBank/DDBJ whole genome shotgun (WGS) entry which is preliminary data.</text>
</comment>
<dbReference type="InterPro" id="IPR055079">
    <property type="entry name" value="POP1_C"/>
</dbReference>
<dbReference type="GO" id="GO:0001682">
    <property type="term" value="P:tRNA 5'-leader removal"/>
    <property type="evidence" value="ECO:0007669"/>
    <property type="project" value="InterPro"/>
</dbReference>
<feature type="domain" description="POP1 C-terminal" evidence="7">
    <location>
        <begin position="631"/>
        <end position="681"/>
    </location>
</feature>
<feature type="domain" description="POPLD" evidence="6">
    <location>
        <begin position="423"/>
        <end position="514"/>
    </location>
</feature>
<dbReference type="PANTHER" id="PTHR22731">
    <property type="entry name" value="RIBONUCLEASES P/MRP PROTEIN SUBUNIT POP1"/>
    <property type="match status" value="1"/>
</dbReference>
<feature type="region of interest" description="Disordered" evidence="4">
    <location>
        <begin position="1"/>
        <end position="24"/>
    </location>
</feature>
<dbReference type="SUPFAM" id="SSF103025">
    <property type="entry name" value="Folate-binding domain"/>
    <property type="match status" value="1"/>
</dbReference>
<dbReference type="EMBL" id="JACYCF010000003">
    <property type="protein sequence ID" value="KAF8758772.1"/>
    <property type="molecule type" value="Genomic_DNA"/>
</dbReference>
<dbReference type="Pfam" id="PF22770">
    <property type="entry name" value="POP1_C"/>
    <property type="match status" value="1"/>
</dbReference>
<name>A0A8H7IGH2_9AGAM</name>
<dbReference type="Proteomes" id="UP000614334">
    <property type="component" value="Unassembled WGS sequence"/>
</dbReference>
<reference evidence="8" key="1">
    <citation type="submission" date="2020-09" db="EMBL/GenBank/DDBJ databases">
        <title>Comparative genome analyses of four rice-infecting Rhizoctonia solani isolates reveal extensive enrichment of homogalacturonan modification genes.</title>
        <authorList>
            <person name="Lee D.-Y."/>
            <person name="Jeon J."/>
            <person name="Kim K.-T."/>
            <person name="Cheong K."/>
            <person name="Song H."/>
            <person name="Choi G."/>
            <person name="Ko J."/>
            <person name="Opiyo S.O."/>
            <person name="Zuo S."/>
            <person name="Madhav S."/>
            <person name="Lee Y.-H."/>
            <person name="Wang G.-L."/>
        </authorList>
    </citation>
    <scope>NUCLEOTIDE SEQUENCE</scope>
    <source>
        <strain evidence="8">AG1-IA B2</strain>
    </source>
</reference>
<dbReference type="GO" id="GO:0000172">
    <property type="term" value="C:ribonuclease MRP complex"/>
    <property type="evidence" value="ECO:0007669"/>
    <property type="project" value="InterPro"/>
</dbReference>
<feature type="domain" description="Pop1 N-terminal" evidence="5">
    <location>
        <begin position="57"/>
        <end position="118"/>
    </location>
</feature>
<dbReference type="GO" id="GO:0005655">
    <property type="term" value="C:nucleolar ribonuclease P complex"/>
    <property type="evidence" value="ECO:0007669"/>
    <property type="project" value="InterPro"/>
</dbReference>
<dbReference type="AlphaFoldDB" id="A0A8H7IGH2"/>
<evidence type="ECO:0000313" key="8">
    <source>
        <dbReference type="EMBL" id="KAF8758772.1"/>
    </source>
</evidence>
<evidence type="ECO:0000259" key="5">
    <source>
        <dbReference type="Pfam" id="PF06978"/>
    </source>
</evidence>
<dbReference type="InterPro" id="IPR012590">
    <property type="entry name" value="POPLD_dom"/>
</dbReference>
<dbReference type="Pfam" id="PF06978">
    <property type="entry name" value="POP1_N"/>
    <property type="match status" value="2"/>
</dbReference>